<evidence type="ECO:0000313" key="3">
    <source>
        <dbReference type="Proteomes" id="UP000005359"/>
    </source>
</evidence>
<dbReference type="SMART" id="SM00530">
    <property type="entry name" value="HTH_XRE"/>
    <property type="match status" value="1"/>
</dbReference>
<dbReference type="PROSITE" id="PS50943">
    <property type="entry name" value="HTH_CROC1"/>
    <property type="match status" value="1"/>
</dbReference>
<dbReference type="EMBL" id="AAXA02000016">
    <property type="protein sequence ID" value="EDR45447.1"/>
    <property type="molecule type" value="Genomic_DNA"/>
</dbReference>
<dbReference type="Proteomes" id="UP000005359">
    <property type="component" value="Unassembled WGS sequence"/>
</dbReference>
<gene>
    <name evidence="2" type="ORF">DORFOR_03231</name>
</gene>
<dbReference type="InterPro" id="IPR001387">
    <property type="entry name" value="Cro/C1-type_HTH"/>
</dbReference>
<protein>
    <submittedName>
        <fullName evidence="2">DNA-binding helix-turn-helix protein</fullName>
    </submittedName>
</protein>
<proteinExistence type="predicted"/>
<dbReference type="eggNOG" id="COG1396">
    <property type="taxonomic scope" value="Bacteria"/>
</dbReference>
<dbReference type="PaxDb" id="411461-DORFOR_03231"/>
<dbReference type="InterPro" id="IPR010982">
    <property type="entry name" value="Lambda_DNA-bd_dom_sf"/>
</dbReference>
<name>B0GAB5_9FIRM</name>
<evidence type="ECO:0000259" key="1">
    <source>
        <dbReference type="PROSITE" id="PS50943"/>
    </source>
</evidence>
<reference evidence="2 3" key="1">
    <citation type="submission" date="2007-10" db="EMBL/GenBank/DDBJ databases">
        <title>Draft genome sequence of Dorea formicigenerans(ATCC 27755).</title>
        <authorList>
            <person name="Sudarsanam P."/>
            <person name="Ley R."/>
            <person name="Guruge J."/>
            <person name="Turnbaugh P.J."/>
            <person name="Mahowald M."/>
            <person name="Liep D."/>
            <person name="Gordon J."/>
        </authorList>
    </citation>
    <scope>NUCLEOTIDE SEQUENCE [LARGE SCALE GENOMIC DNA]</scope>
    <source>
        <strain evidence="2 3">ATCC 27755</strain>
    </source>
</reference>
<dbReference type="SUPFAM" id="SSF47413">
    <property type="entry name" value="lambda repressor-like DNA-binding domains"/>
    <property type="match status" value="1"/>
</dbReference>
<accession>B0GAB5</accession>
<sequence length="320" mass="37239">MNYLYHRTFLCPVPYIHKVGIRGKIRNFHDCGKCDIIQLNGRNKTTGKERAPMKVATSIQERLWELRKDKGLNLEELSKLTGISKSALGSYEKEDYKEINHGNLITLADFYGVSVDYLLCRTENREQINTPLTELHLNDEMVALLKSGRINNRLLCELATHKDFIKFLADIEIYVDGIATMQIQNLNSLVDTVRHEIIERYRPGEDDPHLKVLQAAHISDDEYFSHMVLDDLNLIIRDIREFHKKDSESAPQTTVADELKENLEAVENFKGSRDEKLVILYCKQLGINYKNLSEEEFRWFIRILKKSKKMGTPISQRKKR</sequence>
<comment type="caution">
    <text evidence="2">The sequence shown here is derived from an EMBL/GenBank/DDBJ whole genome shotgun (WGS) entry which is preliminary data.</text>
</comment>
<dbReference type="AlphaFoldDB" id="B0GAB5"/>
<evidence type="ECO:0000313" key="2">
    <source>
        <dbReference type="EMBL" id="EDR45447.1"/>
    </source>
</evidence>
<reference evidence="2 3" key="2">
    <citation type="submission" date="2007-10" db="EMBL/GenBank/DDBJ databases">
        <authorList>
            <person name="Fulton L."/>
            <person name="Clifton S."/>
            <person name="Fulton B."/>
            <person name="Xu J."/>
            <person name="Minx P."/>
            <person name="Pepin K.H."/>
            <person name="Johnson M."/>
            <person name="Thiruvilangam P."/>
            <person name="Bhonagiri V."/>
            <person name="Nash W.E."/>
            <person name="Wang C."/>
            <person name="Mardis E.R."/>
            <person name="Wilson R.K."/>
        </authorList>
    </citation>
    <scope>NUCLEOTIDE SEQUENCE [LARGE SCALE GENOMIC DNA]</scope>
    <source>
        <strain evidence="2 3">ATCC 27755</strain>
    </source>
</reference>
<dbReference type="GO" id="GO:0003677">
    <property type="term" value="F:DNA binding"/>
    <property type="evidence" value="ECO:0007669"/>
    <property type="project" value="UniProtKB-KW"/>
</dbReference>
<dbReference type="CDD" id="cd00093">
    <property type="entry name" value="HTH_XRE"/>
    <property type="match status" value="1"/>
</dbReference>
<dbReference type="Gene3D" id="1.10.260.40">
    <property type="entry name" value="lambda repressor-like DNA-binding domains"/>
    <property type="match status" value="1"/>
</dbReference>
<feature type="domain" description="HTH cro/C1-type" evidence="1">
    <location>
        <begin position="63"/>
        <end position="118"/>
    </location>
</feature>
<dbReference type="STRING" id="411461.DORFOR_03231"/>
<organism evidence="2 3">
    <name type="scientific">Dorea formicigenerans ATCC 27755</name>
    <dbReference type="NCBI Taxonomy" id="411461"/>
    <lineage>
        <taxon>Bacteria</taxon>
        <taxon>Bacillati</taxon>
        <taxon>Bacillota</taxon>
        <taxon>Clostridia</taxon>
        <taxon>Lachnospirales</taxon>
        <taxon>Lachnospiraceae</taxon>
        <taxon>Dorea</taxon>
    </lineage>
</organism>
<dbReference type="Pfam" id="PF01381">
    <property type="entry name" value="HTH_3"/>
    <property type="match status" value="1"/>
</dbReference>
<keyword evidence="2" id="KW-0238">DNA-binding</keyword>